<evidence type="ECO:0000256" key="2">
    <source>
        <dbReference type="SAM" id="Phobius"/>
    </source>
</evidence>
<dbReference type="AlphaFoldDB" id="A0AA51N461"/>
<dbReference type="InterPro" id="IPR036457">
    <property type="entry name" value="PPM-type-like_dom_sf"/>
</dbReference>
<name>A0AA51N461_9BACT</name>
<keyword evidence="2" id="KW-1133">Transmembrane helix</keyword>
<dbReference type="PANTHER" id="PTHR43156:SF2">
    <property type="entry name" value="STAGE II SPORULATION PROTEIN E"/>
    <property type="match status" value="1"/>
</dbReference>
<feature type="transmembrane region" description="Helical" evidence="2">
    <location>
        <begin position="124"/>
        <end position="144"/>
    </location>
</feature>
<dbReference type="Pfam" id="PF07228">
    <property type="entry name" value="SpoIIE"/>
    <property type="match status" value="1"/>
</dbReference>
<dbReference type="InterPro" id="IPR029016">
    <property type="entry name" value="GAF-like_dom_sf"/>
</dbReference>
<evidence type="ECO:0000256" key="1">
    <source>
        <dbReference type="ARBA" id="ARBA00022801"/>
    </source>
</evidence>
<dbReference type="SMART" id="SM00331">
    <property type="entry name" value="PP2C_SIG"/>
    <property type="match status" value="1"/>
</dbReference>
<dbReference type="GO" id="GO:0016791">
    <property type="term" value="F:phosphatase activity"/>
    <property type="evidence" value="ECO:0007669"/>
    <property type="project" value="TreeGrafter"/>
</dbReference>
<evidence type="ECO:0000313" key="5">
    <source>
        <dbReference type="Proteomes" id="UP001244443"/>
    </source>
</evidence>
<feature type="transmembrane region" description="Helical" evidence="2">
    <location>
        <begin position="252"/>
        <end position="276"/>
    </location>
</feature>
<keyword evidence="5" id="KW-1185">Reference proteome</keyword>
<dbReference type="Proteomes" id="UP001244443">
    <property type="component" value="Chromosome"/>
</dbReference>
<feature type="domain" description="PPM-type phosphatase" evidence="3">
    <location>
        <begin position="474"/>
        <end position="695"/>
    </location>
</feature>
<dbReference type="EMBL" id="CP129970">
    <property type="protein sequence ID" value="WMN05937.1"/>
    <property type="molecule type" value="Genomic_DNA"/>
</dbReference>
<dbReference type="SUPFAM" id="SSF81606">
    <property type="entry name" value="PP2C-like"/>
    <property type="match status" value="1"/>
</dbReference>
<feature type="transmembrane region" description="Helical" evidence="2">
    <location>
        <begin position="53"/>
        <end position="70"/>
    </location>
</feature>
<proteinExistence type="predicted"/>
<feature type="transmembrane region" description="Helical" evidence="2">
    <location>
        <begin position="215"/>
        <end position="232"/>
    </location>
</feature>
<dbReference type="InterPro" id="IPR001932">
    <property type="entry name" value="PPM-type_phosphatase-like_dom"/>
</dbReference>
<dbReference type="PANTHER" id="PTHR43156">
    <property type="entry name" value="STAGE II SPORULATION PROTEIN E-RELATED"/>
    <property type="match status" value="1"/>
</dbReference>
<evidence type="ECO:0000313" key="4">
    <source>
        <dbReference type="EMBL" id="WMN05937.1"/>
    </source>
</evidence>
<feature type="transmembrane region" description="Helical" evidence="2">
    <location>
        <begin position="156"/>
        <end position="176"/>
    </location>
</feature>
<feature type="transmembrane region" description="Helical" evidence="2">
    <location>
        <begin position="21"/>
        <end position="41"/>
    </location>
</feature>
<dbReference type="Gene3D" id="3.30.450.40">
    <property type="match status" value="1"/>
</dbReference>
<keyword evidence="2" id="KW-0812">Transmembrane</keyword>
<gene>
    <name evidence="4" type="ORF">QYS48_31055</name>
</gene>
<organism evidence="4 5">
    <name type="scientific">Marivirga arenosa</name>
    <dbReference type="NCBI Taxonomy" id="3059076"/>
    <lineage>
        <taxon>Bacteria</taxon>
        <taxon>Pseudomonadati</taxon>
        <taxon>Bacteroidota</taxon>
        <taxon>Cytophagia</taxon>
        <taxon>Cytophagales</taxon>
        <taxon>Marivirgaceae</taxon>
        <taxon>Marivirga</taxon>
    </lineage>
</organism>
<dbReference type="RefSeq" id="WP_308355620.1">
    <property type="nucleotide sequence ID" value="NZ_CP129970.2"/>
</dbReference>
<feature type="transmembrane region" description="Helical" evidence="2">
    <location>
        <begin position="182"/>
        <end position="203"/>
    </location>
</feature>
<keyword evidence="1" id="KW-0378">Hydrolase</keyword>
<accession>A0AA51N461</accession>
<evidence type="ECO:0000259" key="3">
    <source>
        <dbReference type="SMART" id="SM00331"/>
    </source>
</evidence>
<dbReference type="Gene3D" id="3.60.40.10">
    <property type="entry name" value="PPM-type phosphatase domain"/>
    <property type="match status" value="1"/>
</dbReference>
<protein>
    <submittedName>
        <fullName evidence="4">SpoIIE family protein phosphatase</fullName>
    </submittedName>
</protein>
<feature type="transmembrane region" description="Helical" evidence="2">
    <location>
        <begin position="82"/>
        <end position="109"/>
    </location>
</feature>
<keyword evidence="2" id="KW-0472">Membrane</keyword>
<dbReference type="SUPFAM" id="SSF55781">
    <property type="entry name" value="GAF domain-like"/>
    <property type="match status" value="1"/>
</dbReference>
<reference evidence="4" key="1">
    <citation type="submission" date="2023-08" db="EMBL/GenBank/DDBJ databases">
        <title>Comparative genomics and taxonomic characterization of three novel marine species of genus Marivirga.</title>
        <authorList>
            <person name="Muhammad N."/>
            <person name="Kim S.-G."/>
        </authorList>
    </citation>
    <scope>NUCLEOTIDE SEQUENCE [LARGE SCALE GENOMIC DNA]</scope>
    <source>
        <strain evidence="4">ABR2-2</strain>
    </source>
</reference>
<dbReference type="InterPro" id="IPR052016">
    <property type="entry name" value="Bact_Sigma-Reg"/>
</dbReference>
<sequence>MPKFRIKKNLISEKGLLRLSLLFAILCWLSLVLADIFLLFAEINQANAGITKEIPQLLLTLYIILFYFFFKIRIQKAESINFIDLLWHVFSTGLIVSLIQLAVSLFFYLLSDSKLMQNPLMINFFYHVNLGAIIVFLVSTFIVWKRLILYQKNKRLLIIWQVFEYSLLASLLYGFFQTNVQQWLFNGLLGFFFLFGIILSFNLKWIAYLNFKQKWRSILLLVLVILYLYYFINNLFNFSQEFNLVLDLLDNIYILSVAGFIFLYALISILVILFNLPTSSVFEQKISEVLNFQRLSQSIQKGDNENQVYEVLLESSNNAVFSTSSWLEIYENEETINTLTYNITDLKITQVRKSIQDSGIFAYLNKQKSNNFEKDLNYNKLTSNLNDPDYGSVLVMPLIIQERQIGLLVVLKDVTDGFNKEMVNIISSFVNQACISIENFELLSEALKNERYKEELKIAERVQKSLLPQSLISNEEFEMIAFYESADEVGGDYYDFYKINDTKTAVIIGDVSGKGTSASFNMSQMKGVFHSLVQFNLDSKTFLTKANHALSSCLEKSSFITAAYYNIDHQEKSISFSRAGHCPGLFYSKKDDKATFFKNKGMGLGIVRNDNYEDFIDINKIYYNSGDILFLYTDGIIEAKNTDGEEFGYNRLSQYLQETNGNSPQEIQKGLIKYLYDFIGSEDLEDDYTALIIKFL</sequence>